<dbReference type="WBParaSite" id="SSLN_0001915301-mRNA-1">
    <property type="protein sequence ID" value="SSLN_0001915301-mRNA-1"/>
    <property type="gene ID" value="SSLN_0001915301"/>
</dbReference>
<dbReference type="OrthoDB" id="37244at2759"/>
<dbReference type="STRING" id="70667.A0A183TPQ8"/>
<dbReference type="EC" id="7.1.1.1" evidence="1"/>
<name>A0A183TPQ8_SCHSO</name>
<organism evidence="9">
    <name type="scientific">Schistocephalus solidus</name>
    <name type="common">Tapeworm</name>
    <dbReference type="NCBI Taxonomy" id="70667"/>
    <lineage>
        <taxon>Eukaryota</taxon>
        <taxon>Metazoa</taxon>
        <taxon>Spiralia</taxon>
        <taxon>Lophotrochozoa</taxon>
        <taxon>Platyhelminthes</taxon>
        <taxon>Cestoda</taxon>
        <taxon>Eucestoda</taxon>
        <taxon>Diphyllobothriidea</taxon>
        <taxon>Diphyllobothriidae</taxon>
        <taxon>Schistocephalus</taxon>
    </lineage>
</organism>
<sequence length="235" mass="25738">MATKVLTGRGFEVLVEAGAGNNAKFPDGDYAAAGAKLIKSGSRDLYKNADCIVKVRAPSLINENSTFAEVELLRPASIVVSLVYPAQNKPLVDALAKKEITLLALDCVPRISRAQTFDVLSSMANIAGYKGVVEAAALYGRFFAGMVTLFSQSSGVFLESQHLQWYVTVQVSMTVTDCTCMLLPSEILSQTHVYFCVDPLISRSSLDHEDGIILLFHQFHYSKPDTHFRRLVILT</sequence>
<evidence type="ECO:0000256" key="4">
    <source>
        <dbReference type="ARBA" id="ARBA00023027"/>
    </source>
</evidence>
<dbReference type="InterPro" id="IPR007886">
    <property type="entry name" value="AlaDH/PNT_N"/>
</dbReference>
<feature type="domain" description="Alanine dehydrogenase/pyridine nucleotide transhydrogenase N-terminal" evidence="6">
    <location>
        <begin position="2"/>
        <end position="127"/>
    </location>
</feature>
<evidence type="ECO:0000313" key="9">
    <source>
        <dbReference type="WBParaSite" id="SSLN_0001915301-mRNA-1"/>
    </source>
</evidence>
<dbReference type="GO" id="GO:0008750">
    <property type="term" value="F:proton-translocating NAD(P)+ transhydrogenase activity"/>
    <property type="evidence" value="ECO:0007669"/>
    <property type="project" value="UniProtKB-EC"/>
</dbReference>
<dbReference type="SMART" id="SM01003">
    <property type="entry name" value="AlaDh_PNT_N"/>
    <property type="match status" value="1"/>
</dbReference>
<dbReference type="EMBL" id="UYSU01044476">
    <property type="protein sequence ID" value="VDM04842.1"/>
    <property type="molecule type" value="Genomic_DNA"/>
</dbReference>
<keyword evidence="8" id="KW-1185">Reference proteome</keyword>
<protein>
    <recommendedName>
        <fullName evidence="1">proton-translocating NAD(P)(+) transhydrogenase</fullName>
        <ecNumber evidence="1">7.1.1.1</ecNumber>
    </recommendedName>
</protein>
<comment type="catalytic activity">
    <reaction evidence="5">
        <text>NAD(+) + NADPH + H(+)(in) = NADH + NADP(+) + H(+)(out)</text>
        <dbReference type="Rhea" id="RHEA:47992"/>
        <dbReference type="ChEBI" id="CHEBI:15378"/>
        <dbReference type="ChEBI" id="CHEBI:57540"/>
        <dbReference type="ChEBI" id="CHEBI:57783"/>
        <dbReference type="ChEBI" id="CHEBI:57945"/>
        <dbReference type="ChEBI" id="CHEBI:58349"/>
        <dbReference type="EC" id="7.1.1.1"/>
    </reaction>
</comment>
<dbReference type="Gene3D" id="3.40.50.720">
    <property type="entry name" value="NAD(P)-binding Rossmann-like Domain"/>
    <property type="match status" value="2"/>
</dbReference>
<evidence type="ECO:0000259" key="6">
    <source>
        <dbReference type="SMART" id="SM01003"/>
    </source>
</evidence>
<dbReference type="SUPFAM" id="SSF52283">
    <property type="entry name" value="Formate/glycerate dehydrogenase catalytic domain-like"/>
    <property type="match status" value="1"/>
</dbReference>
<reference evidence="7 8" key="2">
    <citation type="submission" date="2018-11" db="EMBL/GenBank/DDBJ databases">
        <authorList>
            <consortium name="Pathogen Informatics"/>
        </authorList>
    </citation>
    <scope>NUCLEOTIDE SEQUENCE [LARGE SCALE GENOMIC DNA]</scope>
    <source>
        <strain evidence="7 8">NST_G2</strain>
    </source>
</reference>
<keyword evidence="2" id="KW-0521">NADP</keyword>
<dbReference type="GO" id="GO:0006740">
    <property type="term" value="P:NADPH regeneration"/>
    <property type="evidence" value="ECO:0007669"/>
    <property type="project" value="TreeGrafter"/>
</dbReference>
<evidence type="ECO:0000256" key="2">
    <source>
        <dbReference type="ARBA" id="ARBA00022857"/>
    </source>
</evidence>
<dbReference type="Proteomes" id="UP000275846">
    <property type="component" value="Unassembled WGS sequence"/>
</dbReference>
<reference evidence="9" key="1">
    <citation type="submission" date="2016-06" db="UniProtKB">
        <authorList>
            <consortium name="WormBaseParasite"/>
        </authorList>
    </citation>
    <scope>IDENTIFICATION</scope>
</reference>
<dbReference type="PANTHER" id="PTHR10160:SF19">
    <property type="entry name" value="PROTON-TRANSLOCATING NAD(P)(+) TRANSHYDROGENASE"/>
    <property type="match status" value="1"/>
</dbReference>
<keyword evidence="4" id="KW-0520">NAD</keyword>
<dbReference type="PANTHER" id="PTHR10160">
    <property type="entry name" value="NAD(P) TRANSHYDROGENASE"/>
    <property type="match status" value="1"/>
</dbReference>
<dbReference type="Pfam" id="PF05222">
    <property type="entry name" value="AlaDh_PNT_N"/>
    <property type="match status" value="1"/>
</dbReference>
<dbReference type="GO" id="GO:0005743">
    <property type="term" value="C:mitochondrial inner membrane"/>
    <property type="evidence" value="ECO:0007669"/>
    <property type="project" value="TreeGrafter"/>
</dbReference>
<evidence type="ECO:0000313" key="7">
    <source>
        <dbReference type="EMBL" id="VDM04842.1"/>
    </source>
</evidence>
<dbReference type="GO" id="GO:0050661">
    <property type="term" value="F:NADP binding"/>
    <property type="evidence" value="ECO:0007669"/>
    <property type="project" value="TreeGrafter"/>
</dbReference>
<dbReference type="AlphaFoldDB" id="A0A183TPQ8"/>
<gene>
    <name evidence="7" type="ORF">SSLN_LOCUS18456</name>
</gene>
<proteinExistence type="predicted"/>
<evidence type="ECO:0000256" key="5">
    <source>
        <dbReference type="ARBA" id="ARBA00048202"/>
    </source>
</evidence>
<accession>A0A183TPQ8</accession>
<evidence type="ECO:0000256" key="3">
    <source>
        <dbReference type="ARBA" id="ARBA00022967"/>
    </source>
</evidence>
<keyword evidence="3" id="KW-1278">Translocase</keyword>
<evidence type="ECO:0000313" key="8">
    <source>
        <dbReference type="Proteomes" id="UP000275846"/>
    </source>
</evidence>
<evidence type="ECO:0000256" key="1">
    <source>
        <dbReference type="ARBA" id="ARBA00012943"/>
    </source>
</evidence>